<dbReference type="PROSITE" id="PS50157">
    <property type="entry name" value="ZINC_FINGER_C2H2_2"/>
    <property type="match status" value="4"/>
</dbReference>
<gene>
    <name evidence="14" type="primary">si:ch211-284e13.5</name>
</gene>
<protein>
    <submittedName>
        <fullName evidence="14">Zinc finger protein 597</fullName>
    </submittedName>
</protein>
<dbReference type="InterPro" id="IPR050331">
    <property type="entry name" value="Zinc_finger"/>
</dbReference>
<evidence type="ECO:0000313" key="13">
    <source>
        <dbReference type="Proteomes" id="UP000515152"/>
    </source>
</evidence>
<dbReference type="PANTHER" id="PTHR16515:SF49">
    <property type="entry name" value="GASTRULA ZINC FINGER PROTEIN XLCGF49.1-LIKE-RELATED"/>
    <property type="match status" value="1"/>
</dbReference>
<evidence type="ECO:0000256" key="1">
    <source>
        <dbReference type="ARBA" id="ARBA00004123"/>
    </source>
</evidence>
<evidence type="ECO:0000259" key="12">
    <source>
        <dbReference type="PROSITE" id="PS50157"/>
    </source>
</evidence>
<sequence>MTNMSANDGTSSSLVAELSFSFQDELTATIQNALGVAVEIAVVEITKLVSQVLRGVRDQMHETLRDNKSLKFRLQAAELELSTVQDRLEEHRHTGGGNKGDVISCSIGIQQVHDQLTSLSTGRGQTTVNIRTQDCESNGEVLSNQRVDGPSDVKEMFGILDDPPDTNPNTYSAETFCEIREDGRVCTQDIKHDMSEEPQLQHESQERPVTKEEQSGLRSCIQENTSHFNDECSATAHSAAQALSDGQSKLSEAEVKVEASAPNCSSDTVAYGARGDEDFGADSLSLAQSQLLEDWRPDPLQLQSCDSDTFTPSTSHSLADSPIFSADIPDLALLPPAGSGHPAPFSKPYQHRNPAAPPTSSSAQNQPYPSHSRSQHVCKVCGQTFRLSEELRRHRKNHIRSPKKSLFPPGRSPYHCSLCGRDFNRMEHLKIHQRIHTGERPYGCTVCNARFRHSWALTRHFRIHTGEKPYACGICGKTFRNCGGLRFHQRSHGVGAVGGVS</sequence>
<feature type="domain" description="C2H2-type" evidence="12">
    <location>
        <begin position="470"/>
        <end position="492"/>
    </location>
</feature>
<dbReference type="KEGG" id="char:105906636"/>
<evidence type="ECO:0000256" key="11">
    <source>
        <dbReference type="SAM" id="MobiDB-lite"/>
    </source>
</evidence>
<dbReference type="Pfam" id="PF00096">
    <property type="entry name" value="zf-C2H2"/>
    <property type="match status" value="3"/>
</dbReference>
<dbReference type="FunFam" id="3.30.160.60:FF:001498">
    <property type="entry name" value="Zinc finger protein 404"/>
    <property type="match status" value="1"/>
</dbReference>
<accession>A0A6P3W620</accession>
<keyword evidence="4" id="KW-0677">Repeat</keyword>
<dbReference type="GO" id="GO:0010468">
    <property type="term" value="P:regulation of gene expression"/>
    <property type="evidence" value="ECO:0007669"/>
    <property type="project" value="TreeGrafter"/>
</dbReference>
<dbReference type="PROSITE" id="PS00028">
    <property type="entry name" value="ZINC_FINGER_C2H2_1"/>
    <property type="match status" value="4"/>
</dbReference>
<dbReference type="RefSeq" id="XP_012690274.2">
    <property type="nucleotide sequence ID" value="XM_012834820.2"/>
</dbReference>
<evidence type="ECO:0000256" key="8">
    <source>
        <dbReference type="ARBA" id="ARBA00023242"/>
    </source>
</evidence>
<evidence type="ECO:0000256" key="6">
    <source>
        <dbReference type="ARBA" id="ARBA00022833"/>
    </source>
</evidence>
<dbReference type="Proteomes" id="UP000515152">
    <property type="component" value="Chromosome 8"/>
</dbReference>
<evidence type="ECO:0000256" key="3">
    <source>
        <dbReference type="ARBA" id="ARBA00022723"/>
    </source>
</evidence>
<feature type="domain" description="C2H2-type" evidence="12">
    <location>
        <begin position="414"/>
        <end position="441"/>
    </location>
</feature>
<feature type="domain" description="C2H2-type" evidence="12">
    <location>
        <begin position="442"/>
        <end position="469"/>
    </location>
</feature>
<reference evidence="14" key="1">
    <citation type="submission" date="2025-08" db="UniProtKB">
        <authorList>
            <consortium name="RefSeq"/>
        </authorList>
    </citation>
    <scope>IDENTIFICATION</scope>
</reference>
<dbReference type="OrthoDB" id="3437960at2759"/>
<comment type="subcellular location">
    <subcellularLocation>
        <location evidence="1">Nucleus</location>
    </subcellularLocation>
</comment>
<feature type="compositionally biased region" description="Basic and acidic residues" evidence="11">
    <location>
        <begin position="194"/>
        <end position="215"/>
    </location>
</feature>
<dbReference type="GeneID" id="105906636"/>
<dbReference type="Gene3D" id="3.30.160.60">
    <property type="entry name" value="Classic Zinc Finger"/>
    <property type="match status" value="3"/>
</dbReference>
<dbReference type="FunFam" id="3.30.160.60:FF:000557">
    <property type="entry name" value="zinc finger and SCAN domain-containing protein 29"/>
    <property type="match status" value="1"/>
</dbReference>
<feature type="domain" description="C2H2-type" evidence="12">
    <location>
        <begin position="376"/>
        <end position="403"/>
    </location>
</feature>
<keyword evidence="10" id="KW-0175">Coiled coil</keyword>
<evidence type="ECO:0000256" key="10">
    <source>
        <dbReference type="SAM" id="Coils"/>
    </source>
</evidence>
<dbReference type="InterPro" id="IPR013087">
    <property type="entry name" value="Znf_C2H2_type"/>
</dbReference>
<evidence type="ECO:0000256" key="2">
    <source>
        <dbReference type="ARBA" id="ARBA00006991"/>
    </source>
</evidence>
<evidence type="ECO:0000256" key="7">
    <source>
        <dbReference type="ARBA" id="ARBA00023125"/>
    </source>
</evidence>
<keyword evidence="8" id="KW-0539">Nucleus</keyword>
<dbReference type="GO" id="GO:0008270">
    <property type="term" value="F:zinc ion binding"/>
    <property type="evidence" value="ECO:0007669"/>
    <property type="project" value="UniProtKB-KW"/>
</dbReference>
<organism evidence="13 14">
    <name type="scientific">Clupea harengus</name>
    <name type="common">Atlantic herring</name>
    <dbReference type="NCBI Taxonomy" id="7950"/>
    <lineage>
        <taxon>Eukaryota</taxon>
        <taxon>Metazoa</taxon>
        <taxon>Chordata</taxon>
        <taxon>Craniata</taxon>
        <taxon>Vertebrata</taxon>
        <taxon>Euteleostomi</taxon>
        <taxon>Actinopterygii</taxon>
        <taxon>Neopterygii</taxon>
        <taxon>Teleostei</taxon>
        <taxon>Clupei</taxon>
        <taxon>Clupeiformes</taxon>
        <taxon>Clupeoidei</taxon>
        <taxon>Clupeidae</taxon>
        <taxon>Clupea</taxon>
    </lineage>
</organism>
<evidence type="ECO:0000256" key="4">
    <source>
        <dbReference type="ARBA" id="ARBA00022737"/>
    </source>
</evidence>
<name>A0A6P3W620_CLUHA</name>
<evidence type="ECO:0000313" key="14">
    <source>
        <dbReference type="RefSeq" id="XP_012690274.2"/>
    </source>
</evidence>
<comment type="similarity">
    <text evidence="2">Belongs to the krueppel C2H2-type zinc-finger protein family.</text>
</comment>
<keyword evidence="13" id="KW-1185">Reference proteome</keyword>
<dbReference type="SUPFAM" id="SSF57667">
    <property type="entry name" value="beta-beta-alpha zinc fingers"/>
    <property type="match status" value="2"/>
</dbReference>
<evidence type="ECO:0000256" key="5">
    <source>
        <dbReference type="ARBA" id="ARBA00022771"/>
    </source>
</evidence>
<keyword evidence="6" id="KW-0862">Zinc</keyword>
<dbReference type="FunFam" id="3.30.160.60:FF:001437">
    <property type="entry name" value="Zinc finger protein 594"/>
    <property type="match status" value="1"/>
</dbReference>
<keyword evidence="3" id="KW-0479">Metal-binding</keyword>
<proteinExistence type="inferred from homology"/>
<keyword evidence="5 9" id="KW-0863">Zinc-finger</keyword>
<feature type="compositionally biased region" description="Polar residues" evidence="11">
    <location>
        <begin position="358"/>
        <end position="372"/>
    </location>
</feature>
<keyword evidence="7" id="KW-0238">DNA-binding</keyword>
<dbReference type="SMART" id="SM00355">
    <property type="entry name" value="ZnF_C2H2"/>
    <property type="match status" value="4"/>
</dbReference>
<feature type="coiled-coil region" evidence="10">
    <location>
        <begin position="67"/>
        <end position="94"/>
    </location>
</feature>
<feature type="region of interest" description="Disordered" evidence="11">
    <location>
        <begin position="335"/>
        <end position="375"/>
    </location>
</feature>
<dbReference type="InterPro" id="IPR036236">
    <property type="entry name" value="Znf_C2H2_sf"/>
</dbReference>
<dbReference type="GO" id="GO:0005634">
    <property type="term" value="C:nucleus"/>
    <property type="evidence" value="ECO:0007669"/>
    <property type="project" value="UniProtKB-SubCell"/>
</dbReference>
<dbReference type="GO" id="GO:0003677">
    <property type="term" value="F:DNA binding"/>
    <property type="evidence" value="ECO:0007669"/>
    <property type="project" value="UniProtKB-KW"/>
</dbReference>
<dbReference type="PANTHER" id="PTHR16515">
    <property type="entry name" value="PR DOMAIN ZINC FINGER PROTEIN"/>
    <property type="match status" value="1"/>
</dbReference>
<dbReference type="AlphaFoldDB" id="A0A6P3W620"/>
<feature type="region of interest" description="Disordered" evidence="11">
    <location>
        <begin position="194"/>
        <end position="218"/>
    </location>
</feature>
<dbReference type="Pfam" id="PF13894">
    <property type="entry name" value="zf-C2H2_4"/>
    <property type="match status" value="1"/>
</dbReference>
<evidence type="ECO:0000256" key="9">
    <source>
        <dbReference type="PROSITE-ProRule" id="PRU00042"/>
    </source>
</evidence>